<dbReference type="EMBL" id="LMTR01000027">
    <property type="protein sequence ID" value="KWT70906.1"/>
    <property type="molecule type" value="Genomic_DNA"/>
</dbReference>
<dbReference type="InterPro" id="IPR000515">
    <property type="entry name" value="MetI-like"/>
</dbReference>
<comment type="caution">
    <text evidence="12">The sequence shown here is derived from an EMBL/GenBank/DDBJ whole genome shotgun (WGS) entry which is preliminary data.</text>
</comment>
<comment type="subcellular location">
    <subcellularLocation>
        <location evidence="9">Cell inner membrane</location>
        <topology evidence="9">Multi-pass membrane protein</topology>
    </subcellularLocation>
    <subcellularLocation>
        <location evidence="1">Cell membrane</location>
        <topology evidence="1">Multi-pass membrane protein</topology>
    </subcellularLocation>
</comment>
<evidence type="ECO:0000259" key="11">
    <source>
        <dbReference type="PROSITE" id="PS50928"/>
    </source>
</evidence>
<dbReference type="CDD" id="cd06261">
    <property type="entry name" value="TM_PBP2"/>
    <property type="match status" value="1"/>
</dbReference>
<dbReference type="GO" id="GO:0005315">
    <property type="term" value="F:phosphate transmembrane transporter activity"/>
    <property type="evidence" value="ECO:0007669"/>
    <property type="project" value="InterPro"/>
</dbReference>
<keyword evidence="13" id="KW-1185">Reference proteome</keyword>
<feature type="region of interest" description="Disordered" evidence="10">
    <location>
        <begin position="1"/>
        <end position="20"/>
    </location>
</feature>
<dbReference type="PATRIC" id="fig|121290.4.peg.1039"/>
<feature type="transmembrane region" description="Helical" evidence="9">
    <location>
        <begin position="371"/>
        <end position="388"/>
    </location>
</feature>
<dbReference type="Proteomes" id="UP000059074">
    <property type="component" value="Unassembled WGS sequence"/>
</dbReference>
<dbReference type="PROSITE" id="PS50928">
    <property type="entry name" value="ABC_TM1"/>
    <property type="match status" value="1"/>
</dbReference>
<dbReference type="OrthoDB" id="9807065at2"/>
<dbReference type="RefSeq" id="WP_068459478.1">
    <property type="nucleotide sequence ID" value="NZ_LMTR01000027.1"/>
</dbReference>
<feature type="transmembrane region" description="Helical" evidence="9">
    <location>
        <begin position="271"/>
        <end position="292"/>
    </location>
</feature>
<evidence type="ECO:0000256" key="3">
    <source>
        <dbReference type="ARBA" id="ARBA00016864"/>
    </source>
</evidence>
<gene>
    <name evidence="12" type="ORF">APY04_0568</name>
</gene>
<name>A0A109BLJ6_HYPSL</name>
<dbReference type="PANTHER" id="PTHR43470">
    <property type="entry name" value="PHOSPHATE TRANSPORT SYSTEM PERMEASE PROTEIN PSTA-RELATED"/>
    <property type="match status" value="1"/>
</dbReference>
<reference evidence="12 13" key="1">
    <citation type="submission" date="2015-10" db="EMBL/GenBank/DDBJ databases">
        <title>Transcriptomic analysis of a linuron degrading triple-species bacterial consortium.</title>
        <authorList>
            <person name="Albers P."/>
        </authorList>
    </citation>
    <scope>NUCLEOTIDE SEQUENCE [LARGE SCALE GENOMIC DNA]</scope>
    <source>
        <strain evidence="12 13">WDL6</strain>
    </source>
</reference>
<feature type="transmembrane region" description="Helical" evidence="9">
    <location>
        <begin position="299"/>
        <end position="323"/>
    </location>
</feature>
<dbReference type="InterPro" id="IPR024573">
    <property type="entry name" value="DUF3333"/>
</dbReference>
<evidence type="ECO:0000256" key="5">
    <source>
        <dbReference type="ARBA" id="ARBA00022475"/>
    </source>
</evidence>
<evidence type="ECO:0000313" key="12">
    <source>
        <dbReference type="EMBL" id="KWT70906.1"/>
    </source>
</evidence>
<keyword evidence="6 9" id="KW-0812">Transmembrane</keyword>
<keyword evidence="4" id="KW-0813">Transport</keyword>
<dbReference type="InterPro" id="IPR035906">
    <property type="entry name" value="MetI-like_sf"/>
</dbReference>
<sequence>MAVDTIPGSLPGPASGNARDKTNAAIQKSIRGRYAAERRFKMYGVAAILFGLAFLAILFWSIISTGYTSFVQSSFKLDVFLDRSAIDPSGQKDPNALRSADYTLLARKALATALGADTSNRRDMREVGQLLSRDVDVEIRNEVLANPSLIGKTIPVWVLASGRVDNLLKGQLDRDLPAAVRKISDQQLAWIDKAEAEGRLVKRFNTGLFTNGASSNPETAGIGVALVGSLFMMMTVLLLAVPLGVAAAVYLEEFAPKNFWTDLIEVNINNLAAVPSIVFGLLGLAIFINFAGLPRSASIVGGLVLTLMTLPTIIIATRAAIGAVPPSIREAALGVGASKMQAISHHVVPLAMPGILTGTIIGLAKALGETAPLLMIGMVAFVVEYPTSPMSPSTALPVQIYMWATSAERGFVERTAGATLILLALLICMNLLAVILRRKYERRW</sequence>
<evidence type="ECO:0000256" key="6">
    <source>
        <dbReference type="ARBA" id="ARBA00022692"/>
    </source>
</evidence>
<dbReference type="Pfam" id="PF11812">
    <property type="entry name" value="DUF3333"/>
    <property type="match status" value="1"/>
</dbReference>
<accession>A0A109BLJ6</accession>
<keyword evidence="7 9" id="KW-1133">Transmembrane helix</keyword>
<dbReference type="SUPFAM" id="SSF161098">
    <property type="entry name" value="MetI-like"/>
    <property type="match status" value="1"/>
</dbReference>
<keyword evidence="8 9" id="KW-0472">Membrane</keyword>
<dbReference type="AlphaFoldDB" id="A0A109BLJ6"/>
<evidence type="ECO:0000313" key="13">
    <source>
        <dbReference type="Proteomes" id="UP000059074"/>
    </source>
</evidence>
<feature type="domain" description="ABC transmembrane type-1" evidence="11">
    <location>
        <begin position="226"/>
        <end position="433"/>
    </location>
</feature>
<feature type="transmembrane region" description="Helical" evidence="9">
    <location>
        <begin position="343"/>
        <end position="364"/>
    </location>
</feature>
<organism evidence="12 13">
    <name type="scientific">Hyphomicrobium sulfonivorans</name>
    <dbReference type="NCBI Taxonomy" id="121290"/>
    <lineage>
        <taxon>Bacteria</taxon>
        <taxon>Pseudomonadati</taxon>
        <taxon>Pseudomonadota</taxon>
        <taxon>Alphaproteobacteria</taxon>
        <taxon>Hyphomicrobiales</taxon>
        <taxon>Hyphomicrobiaceae</taxon>
        <taxon>Hyphomicrobium</taxon>
    </lineage>
</organism>
<evidence type="ECO:0000256" key="8">
    <source>
        <dbReference type="ARBA" id="ARBA00023136"/>
    </source>
</evidence>
<protein>
    <recommendedName>
        <fullName evidence="3 9">Phosphate transport system permease protein PstA</fullName>
    </recommendedName>
</protein>
<dbReference type="NCBIfam" id="TIGR00974">
    <property type="entry name" value="3a0107s02c"/>
    <property type="match status" value="1"/>
</dbReference>
<feature type="transmembrane region" description="Helical" evidence="9">
    <location>
        <begin position="42"/>
        <end position="63"/>
    </location>
</feature>
<dbReference type="GO" id="GO:0035435">
    <property type="term" value="P:phosphate ion transmembrane transport"/>
    <property type="evidence" value="ECO:0007669"/>
    <property type="project" value="InterPro"/>
</dbReference>
<dbReference type="Pfam" id="PF00528">
    <property type="entry name" value="BPD_transp_1"/>
    <property type="match status" value="1"/>
</dbReference>
<evidence type="ECO:0000256" key="9">
    <source>
        <dbReference type="RuleBase" id="RU363043"/>
    </source>
</evidence>
<evidence type="ECO:0000256" key="4">
    <source>
        <dbReference type="ARBA" id="ARBA00022448"/>
    </source>
</evidence>
<keyword evidence="5 9" id="KW-1003">Cell membrane</keyword>
<feature type="transmembrane region" description="Helical" evidence="9">
    <location>
        <begin position="416"/>
        <end position="436"/>
    </location>
</feature>
<dbReference type="Gene3D" id="1.10.3720.10">
    <property type="entry name" value="MetI-like"/>
    <property type="match status" value="1"/>
</dbReference>
<feature type="transmembrane region" description="Helical" evidence="9">
    <location>
        <begin position="224"/>
        <end position="251"/>
    </location>
</feature>
<dbReference type="STRING" id="121290.APY04_0568"/>
<comment type="similarity">
    <text evidence="2 9">Belongs to the binding-protein-dependent transport system permease family. CysTW subfamily.</text>
</comment>
<dbReference type="GO" id="GO:0005886">
    <property type="term" value="C:plasma membrane"/>
    <property type="evidence" value="ECO:0007669"/>
    <property type="project" value="UniProtKB-SubCell"/>
</dbReference>
<evidence type="ECO:0000256" key="10">
    <source>
        <dbReference type="SAM" id="MobiDB-lite"/>
    </source>
</evidence>
<evidence type="ECO:0000256" key="2">
    <source>
        <dbReference type="ARBA" id="ARBA00007069"/>
    </source>
</evidence>
<evidence type="ECO:0000256" key="1">
    <source>
        <dbReference type="ARBA" id="ARBA00004651"/>
    </source>
</evidence>
<dbReference type="InterPro" id="IPR005672">
    <property type="entry name" value="Phosphate_PstA"/>
</dbReference>
<evidence type="ECO:0000256" key="7">
    <source>
        <dbReference type="ARBA" id="ARBA00022989"/>
    </source>
</evidence>
<proteinExistence type="inferred from homology"/>
<dbReference type="PANTHER" id="PTHR43470:SF5">
    <property type="entry name" value="PHOSPHATE TRANSPORT SYSTEM PERMEASE PROTEIN PSTA"/>
    <property type="match status" value="1"/>
</dbReference>